<dbReference type="PROSITE" id="PS50109">
    <property type="entry name" value="HIS_KIN"/>
    <property type="match status" value="1"/>
</dbReference>
<dbReference type="CDD" id="cd00075">
    <property type="entry name" value="HATPase"/>
    <property type="match status" value="1"/>
</dbReference>
<keyword evidence="5" id="KW-0902">Two-component regulatory system</keyword>
<name>A0ABQ6JB21_9ACTN</name>
<proteinExistence type="predicted"/>
<evidence type="ECO:0000256" key="5">
    <source>
        <dbReference type="ARBA" id="ARBA00023012"/>
    </source>
</evidence>
<evidence type="ECO:0000256" key="1">
    <source>
        <dbReference type="ARBA" id="ARBA00000085"/>
    </source>
</evidence>
<dbReference type="SUPFAM" id="SSF55874">
    <property type="entry name" value="ATPase domain of HSP90 chaperone/DNA topoisomerase II/histidine kinase"/>
    <property type="match status" value="1"/>
</dbReference>
<reference evidence="8" key="1">
    <citation type="journal article" date="2019" name="Int. J. Syst. Evol. Microbiol.">
        <title>The Global Catalogue of Microorganisms (GCM) 10K type strain sequencing project: providing services to taxonomists for standard genome sequencing and annotation.</title>
        <authorList>
            <consortium name="The Broad Institute Genomics Platform"/>
            <consortium name="The Broad Institute Genome Sequencing Center for Infectious Disease"/>
            <person name="Wu L."/>
            <person name="Ma J."/>
        </authorList>
    </citation>
    <scope>NUCLEOTIDE SEQUENCE [LARGE SCALE GENOMIC DNA]</scope>
    <source>
        <strain evidence="8">NBRC 108730</strain>
    </source>
</reference>
<dbReference type="PANTHER" id="PTHR43711:SF1">
    <property type="entry name" value="HISTIDINE KINASE 1"/>
    <property type="match status" value="1"/>
</dbReference>
<evidence type="ECO:0000313" key="8">
    <source>
        <dbReference type="Proteomes" id="UP001157017"/>
    </source>
</evidence>
<accession>A0ABQ6JB21</accession>
<gene>
    <name evidence="7" type="ORF">GCM10025868_06300</name>
</gene>
<dbReference type="InterPro" id="IPR004358">
    <property type="entry name" value="Sig_transdc_His_kin-like_C"/>
</dbReference>
<dbReference type="EMBL" id="BSUZ01000001">
    <property type="protein sequence ID" value="GMA85380.1"/>
    <property type="molecule type" value="Genomic_DNA"/>
</dbReference>
<evidence type="ECO:0000256" key="2">
    <source>
        <dbReference type="ARBA" id="ARBA00012438"/>
    </source>
</evidence>
<comment type="caution">
    <text evidence="7">The sequence shown here is derived from an EMBL/GenBank/DDBJ whole genome shotgun (WGS) entry which is preliminary data.</text>
</comment>
<evidence type="ECO:0000259" key="6">
    <source>
        <dbReference type="PROSITE" id="PS50109"/>
    </source>
</evidence>
<protein>
    <recommendedName>
        <fullName evidence="2">histidine kinase</fullName>
        <ecNumber evidence="2">2.7.13.3</ecNumber>
    </recommendedName>
</protein>
<evidence type="ECO:0000256" key="3">
    <source>
        <dbReference type="ARBA" id="ARBA00022679"/>
    </source>
</evidence>
<dbReference type="InterPro" id="IPR050736">
    <property type="entry name" value="Sensor_HK_Regulatory"/>
</dbReference>
<dbReference type="Gene3D" id="3.30.565.10">
    <property type="entry name" value="Histidine kinase-like ATPase, C-terminal domain"/>
    <property type="match status" value="1"/>
</dbReference>
<dbReference type="InterPro" id="IPR003594">
    <property type="entry name" value="HATPase_dom"/>
</dbReference>
<dbReference type="InterPro" id="IPR005467">
    <property type="entry name" value="His_kinase_dom"/>
</dbReference>
<organism evidence="7 8">
    <name type="scientific">Angustibacter aerolatus</name>
    <dbReference type="NCBI Taxonomy" id="1162965"/>
    <lineage>
        <taxon>Bacteria</taxon>
        <taxon>Bacillati</taxon>
        <taxon>Actinomycetota</taxon>
        <taxon>Actinomycetes</taxon>
        <taxon>Kineosporiales</taxon>
        <taxon>Kineosporiaceae</taxon>
    </lineage>
</organism>
<evidence type="ECO:0000256" key="4">
    <source>
        <dbReference type="ARBA" id="ARBA00022777"/>
    </source>
</evidence>
<dbReference type="EC" id="2.7.13.3" evidence="2"/>
<sequence length="161" mass="17543">MRRQPVDVPTAVRRYVDRMVASGHAESTFQVVVEREVPEVWADPDRLDQVLANLLENAVRHGDGTVEVVVAARTEPIGDGEPVPVLAVTISDEGEGIAEEDMQRVFTRFWHGRSRGGTGLGLYLVRGLIEAHGGRIAVSRAPSGGARFRFTLPAEVPEHVA</sequence>
<comment type="catalytic activity">
    <reaction evidence="1">
        <text>ATP + protein L-histidine = ADP + protein N-phospho-L-histidine.</text>
        <dbReference type="EC" id="2.7.13.3"/>
    </reaction>
</comment>
<dbReference type="InterPro" id="IPR036890">
    <property type="entry name" value="HATPase_C_sf"/>
</dbReference>
<dbReference type="Pfam" id="PF02518">
    <property type="entry name" value="HATPase_c"/>
    <property type="match status" value="1"/>
</dbReference>
<keyword evidence="4" id="KW-0418">Kinase</keyword>
<evidence type="ECO:0000313" key="7">
    <source>
        <dbReference type="EMBL" id="GMA85380.1"/>
    </source>
</evidence>
<keyword evidence="3" id="KW-0808">Transferase</keyword>
<feature type="domain" description="Histidine kinase" evidence="6">
    <location>
        <begin position="1"/>
        <end position="156"/>
    </location>
</feature>
<dbReference type="PRINTS" id="PR00344">
    <property type="entry name" value="BCTRLSENSOR"/>
</dbReference>
<keyword evidence="8" id="KW-1185">Reference proteome</keyword>
<dbReference type="PANTHER" id="PTHR43711">
    <property type="entry name" value="TWO-COMPONENT HISTIDINE KINASE"/>
    <property type="match status" value="1"/>
</dbReference>
<dbReference type="Proteomes" id="UP001157017">
    <property type="component" value="Unassembled WGS sequence"/>
</dbReference>
<dbReference type="SMART" id="SM00387">
    <property type="entry name" value="HATPase_c"/>
    <property type="match status" value="1"/>
</dbReference>